<proteinExistence type="predicted"/>
<dbReference type="InterPro" id="IPR010982">
    <property type="entry name" value="Lambda_DNA-bd_dom_sf"/>
</dbReference>
<accession>A0AAU6TYW2</accession>
<feature type="domain" description="HTH cro/C1-type" evidence="1">
    <location>
        <begin position="112"/>
        <end position="156"/>
    </location>
</feature>
<organism evidence="2">
    <name type="scientific">bacterium 19GA11TI05</name>
    <dbReference type="NCBI Taxonomy" id="2920688"/>
    <lineage>
        <taxon>Bacteria</taxon>
    </lineage>
</organism>
<sequence length="200" mass="22681">MKDINEVRKDNLIFVLEKYYDGKQNALADVLGCAPNIISRYLSSSSLKSHRNISNAVARKIEYITRMQKYWMDADHYNQQDENTEDVYSPTEIGAILADNISTFMLTNGIKSQTQLSAKSKLGQSTINRIIKNETSATVDSVDSIAKALGCKTYELLIPSDDTNIIKYDQKRYATLSPAEKEQIEDFIEFIIGRSKYKSL</sequence>
<evidence type="ECO:0000259" key="1">
    <source>
        <dbReference type="PROSITE" id="PS50943"/>
    </source>
</evidence>
<dbReference type="SUPFAM" id="SSF47413">
    <property type="entry name" value="lambda repressor-like DNA-binding domains"/>
    <property type="match status" value="1"/>
</dbReference>
<dbReference type="SMART" id="SM00530">
    <property type="entry name" value="HTH_XRE"/>
    <property type="match status" value="1"/>
</dbReference>
<evidence type="ECO:0000313" key="2">
    <source>
        <dbReference type="EMBL" id="XAG66953.1"/>
    </source>
</evidence>
<gene>
    <name evidence="2" type="ORF">MRM81_08050</name>
</gene>
<dbReference type="CDD" id="cd00093">
    <property type="entry name" value="HTH_XRE"/>
    <property type="match status" value="1"/>
</dbReference>
<dbReference type="PROSITE" id="PS50943">
    <property type="entry name" value="HTH_CROC1"/>
    <property type="match status" value="1"/>
</dbReference>
<dbReference type="InterPro" id="IPR001387">
    <property type="entry name" value="Cro/C1-type_HTH"/>
</dbReference>
<dbReference type="GO" id="GO:0003677">
    <property type="term" value="F:DNA binding"/>
    <property type="evidence" value="ECO:0007669"/>
    <property type="project" value="InterPro"/>
</dbReference>
<name>A0AAU6TYW2_UNCXX</name>
<dbReference type="EMBL" id="CP095362">
    <property type="protein sequence ID" value="XAG66953.1"/>
    <property type="molecule type" value="Genomic_DNA"/>
</dbReference>
<reference evidence="2" key="1">
    <citation type="submission" date="2022-03" db="EMBL/GenBank/DDBJ databases">
        <title>Sea Food Isolates.</title>
        <authorList>
            <person name="Li c."/>
        </authorList>
    </citation>
    <scope>NUCLEOTIDE SEQUENCE</scope>
    <source>
        <strain evidence="2">19GA11TI05</strain>
    </source>
</reference>
<dbReference type="AlphaFoldDB" id="A0AAU6TYW2"/>
<protein>
    <submittedName>
        <fullName evidence="2">Helix-turn-helix domain-containing protein</fullName>
    </submittedName>
</protein>
<dbReference type="Pfam" id="PF01381">
    <property type="entry name" value="HTH_3"/>
    <property type="match status" value="1"/>
</dbReference>
<dbReference type="Gene3D" id="1.10.260.40">
    <property type="entry name" value="lambda repressor-like DNA-binding domains"/>
    <property type="match status" value="1"/>
</dbReference>